<reference evidence="2" key="1">
    <citation type="submission" date="2023-03" db="EMBL/GenBank/DDBJ databases">
        <title>Massive genome expansion in bonnet fungi (Mycena s.s.) driven by repeated elements and novel gene families across ecological guilds.</title>
        <authorList>
            <consortium name="Lawrence Berkeley National Laboratory"/>
            <person name="Harder C.B."/>
            <person name="Miyauchi S."/>
            <person name="Viragh M."/>
            <person name="Kuo A."/>
            <person name="Thoen E."/>
            <person name="Andreopoulos B."/>
            <person name="Lu D."/>
            <person name="Skrede I."/>
            <person name="Drula E."/>
            <person name="Henrissat B."/>
            <person name="Morin E."/>
            <person name="Kohler A."/>
            <person name="Barry K."/>
            <person name="LaButti K."/>
            <person name="Morin E."/>
            <person name="Salamov A."/>
            <person name="Lipzen A."/>
            <person name="Mereny Z."/>
            <person name="Hegedus B."/>
            <person name="Baldrian P."/>
            <person name="Stursova M."/>
            <person name="Weitz H."/>
            <person name="Taylor A."/>
            <person name="Grigoriev I.V."/>
            <person name="Nagy L.G."/>
            <person name="Martin F."/>
            <person name="Kauserud H."/>
        </authorList>
    </citation>
    <scope>NUCLEOTIDE SEQUENCE</scope>
    <source>
        <strain evidence="2">CBHHK173m</strain>
    </source>
</reference>
<proteinExistence type="predicted"/>
<organism evidence="2 3">
    <name type="scientific">Mycena belliarum</name>
    <dbReference type="NCBI Taxonomy" id="1033014"/>
    <lineage>
        <taxon>Eukaryota</taxon>
        <taxon>Fungi</taxon>
        <taxon>Dikarya</taxon>
        <taxon>Basidiomycota</taxon>
        <taxon>Agaricomycotina</taxon>
        <taxon>Agaricomycetes</taxon>
        <taxon>Agaricomycetidae</taxon>
        <taxon>Agaricales</taxon>
        <taxon>Marasmiineae</taxon>
        <taxon>Mycenaceae</taxon>
        <taxon>Mycena</taxon>
    </lineage>
</organism>
<comment type="caution">
    <text evidence="2">The sequence shown here is derived from an EMBL/GenBank/DDBJ whole genome shotgun (WGS) entry which is preliminary data.</text>
</comment>
<dbReference type="InterPro" id="IPR011333">
    <property type="entry name" value="SKP1/BTB/POZ_sf"/>
</dbReference>
<dbReference type="Pfam" id="PF00651">
    <property type="entry name" value="BTB"/>
    <property type="match status" value="1"/>
</dbReference>
<feature type="domain" description="BTB" evidence="1">
    <location>
        <begin position="24"/>
        <end position="87"/>
    </location>
</feature>
<gene>
    <name evidence="2" type="ORF">B0H15DRAFT_942012</name>
</gene>
<dbReference type="InterPro" id="IPR000210">
    <property type="entry name" value="BTB/POZ_dom"/>
</dbReference>
<keyword evidence="3" id="KW-1185">Reference proteome</keyword>
<protein>
    <recommendedName>
        <fullName evidence="1">BTB domain-containing protein</fullName>
    </recommendedName>
</protein>
<accession>A0AAD6UMG3</accession>
<dbReference type="AlphaFoldDB" id="A0AAD6UMG3"/>
<evidence type="ECO:0000313" key="2">
    <source>
        <dbReference type="EMBL" id="KAJ7103974.1"/>
    </source>
</evidence>
<dbReference type="CDD" id="cd18186">
    <property type="entry name" value="BTB_POZ_ZBTB_KLHL-like"/>
    <property type="match status" value="1"/>
</dbReference>
<dbReference type="PROSITE" id="PS50097">
    <property type="entry name" value="BTB"/>
    <property type="match status" value="1"/>
</dbReference>
<sequence length="306" mass="33940">MSVADSEDLVDTFIPTAPFTAPNGDVILRSSDGADFHVYRAILSLVSPVFRDMFSMPQPESEPPIPVIPVQEDAAILGKALRFIYPGMEPTIASAAELRDIFDVLISKYDMQTIIPTAKRDLERLIIDQPLAVYSVAVTHRWMDLALAAAKGSLKLRLRVADKPAPPELLYISATAYHNLLHYHHRCGLAAQAAASSLRWIPAQRRTEDVWFSCNLCAAGQIEYLSGGAYGTPRTWFMTYLTRTGTALAEAPGLDLERHESVYIALKTAAGCKTCNTKAFTQFPIWVREALQWQIAQAVEKVELEF</sequence>
<name>A0AAD6UMG3_9AGAR</name>
<dbReference type="EMBL" id="JARJCN010000001">
    <property type="protein sequence ID" value="KAJ7103974.1"/>
    <property type="molecule type" value="Genomic_DNA"/>
</dbReference>
<evidence type="ECO:0000259" key="1">
    <source>
        <dbReference type="PROSITE" id="PS50097"/>
    </source>
</evidence>
<dbReference type="Gene3D" id="3.30.710.10">
    <property type="entry name" value="Potassium Channel Kv1.1, Chain A"/>
    <property type="match status" value="1"/>
</dbReference>
<dbReference type="SUPFAM" id="SSF54695">
    <property type="entry name" value="POZ domain"/>
    <property type="match status" value="1"/>
</dbReference>
<dbReference type="Proteomes" id="UP001222325">
    <property type="component" value="Unassembled WGS sequence"/>
</dbReference>
<evidence type="ECO:0000313" key="3">
    <source>
        <dbReference type="Proteomes" id="UP001222325"/>
    </source>
</evidence>
<dbReference type="SMART" id="SM00225">
    <property type="entry name" value="BTB"/>
    <property type="match status" value="1"/>
</dbReference>